<sequence>MINLKKTRAFFGLDIATRMLLVEAFFYLGWARYLKIRSFSKVAPSLGVQMGETTMTPNLSHTITLRNVSSAIHIMSRYTFWESQCLVKAMAGLKMLEKRQIESTLYLGTAKDEQGELIAHAWLRSGSYYVSGYEEMNRFTVIAQFAKEVSIKKLEGENYGQHS</sequence>
<evidence type="ECO:0000313" key="3">
    <source>
        <dbReference type="EMBL" id="OKL36573.1"/>
    </source>
</evidence>
<protein>
    <submittedName>
        <fullName evidence="3">Stage V sporulation protein S</fullName>
    </submittedName>
</protein>
<proteinExistence type="predicted"/>
<name>A0A1Q5P320_9BACI</name>
<keyword evidence="1" id="KW-0812">Transmembrane</keyword>
<dbReference type="RefSeq" id="WP_073711298.1">
    <property type="nucleotide sequence ID" value="NZ_MRWQ01000006.1"/>
</dbReference>
<evidence type="ECO:0000256" key="1">
    <source>
        <dbReference type="SAM" id="Phobius"/>
    </source>
</evidence>
<organism evidence="3 4">
    <name type="scientific">Domibacillus mangrovi</name>
    <dbReference type="NCBI Taxonomy" id="1714354"/>
    <lineage>
        <taxon>Bacteria</taxon>
        <taxon>Bacillati</taxon>
        <taxon>Bacillota</taxon>
        <taxon>Bacilli</taxon>
        <taxon>Bacillales</taxon>
        <taxon>Bacillaceae</taxon>
        <taxon>Domibacillus</taxon>
    </lineage>
</organism>
<comment type="caution">
    <text evidence="3">The sequence shown here is derived from an EMBL/GenBank/DDBJ whole genome shotgun (WGS) entry which is preliminary data.</text>
</comment>
<keyword evidence="1" id="KW-1133">Transmembrane helix</keyword>
<evidence type="ECO:0000259" key="2">
    <source>
        <dbReference type="Pfam" id="PF13471"/>
    </source>
</evidence>
<dbReference type="Pfam" id="PF13471">
    <property type="entry name" value="Transglut_core3"/>
    <property type="match status" value="1"/>
</dbReference>
<reference evidence="3 4" key="1">
    <citation type="submission" date="2016-12" db="EMBL/GenBank/DDBJ databases">
        <title>Domibacillus sp. SAOS 44 whole genome sequencing.</title>
        <authorList>
            <person name="Verma A."/>
            <person name="Krishnamurthi S."/>
        </authorList>
    </citation>
    <scope>NUCLEOTIDE SEQUENCE [LARGE SCALE GENOMIC DNA]</scope>
    <source>
        <strain evidence="3 4">SAOS 44</strain>
    </source>
</reference>
<feature type="transmembrane region" description="Helical" evidence="1">
    <location>
        <begin position="15"/>
        <end position="34"/>
    </location>
</feature>
<dbReference type="NCBIfam" id="NF033537">
    <property type="entry name" value="lasso_biosyn_B2"/>
    <property type="match status" value="1"/>
</dbReference>
<evidence type="ECO:0000313" key="4">
    <source>
        <dbReference type="Proteomes" id="UP000186524"/>
    </source>
</evidence>
<gene>
    <name evidence="3" type="ORF">BLL40_07485</name>
</gene>
<feature type="domain" description="Microcin J25-processing protein McjB C-terminal" evidence="2">
    <location>
        <begin position="58"/>
        <end position="143"/>
    </location>
</feature>
<dbReference type="OrthoDB" id="9812122at2"/>
<dbReference type="InterPro" id="IPR053521">
    <property type="entry name" value="McjB-like"/>
</dbReference>
<dbReference type="InterPro" id="IPR032708">
    <property type="entry name" value="McjB_C"/>
</dbReference>
<dbReference type="STRING" id="1714354.BLL40_07485"/>
<keyword evidence="4" id="KW-1185">Reference proteome</keyword>
<keyword evidence="1" id="KW-0472">Membrane</keyword>
<dbReference type="AlphaFoldDB" id="A0A1Q5P320"/>
<dbReference type="EMBL" id="MRWQ01000006">
    <property type="protein sequence ID" value="OKL36573.1"/>
    <property type="molecule type" value="Genomic_DNA"/>
</dbReference>
<dbReference type="Proteomes" id="UP000186524">
    <property type="component" value="Unassembled WGS sequence"/>
</dbReference>
<accession>A0A1Q5P320</accession>